<evidence type="ECO:0000256" key="4">
    <source>
        <dbReference type="ARBA" id="ARBA00023027"/>
    </source>
</evidence>
<dbReference type="InterPro" id="IPR013154">
    <property type="entry name" value="ADH-like_N"/>
</dbReference>
<dbReference type="FunFam" id="3.40.50.720:FF:000003">
    <property type="entry name" value="S-(hydroxymethyl)glutathione dehydrogenase"/>
    <property type="match status" value="1"/>
</dbReference>
<dbReference type="InterPro" id="IPR036291">
    <property type="entry name" value="NAD(P)-bd_dom_sf"/>
</dbReference>
<comment type="caution">
    <text evidence="7">The sequence shown here is derived from an EMBL/GenBank/DDBJ whole genome shotgun (WGS) entry which is preliminary data.</text>
</comment>
<dbReference type="InterPro" id="IPR011032">
    <property type="entry name" value="GroES-like_sf"/>
</dbReference>
<keyword evidence="4" id="KW-0520">NAD</keyword>
<gene>
    <name evidence="7" type="ORF">ADS77_08265</name>
</gene>
<evidence type="ECO:0000259" key="5">
    <source>
        <dbReference type="Pfam" id="PF00107"/>
    </source>
</evidence>
<dbReference type="AlphaFoldDB" id="A0A0N1EVB9"/>
<comment type="cofactor">
    <cofactor evidence="1">
        <name>Zn(2+)</name>
        <dbReference type="ChEBI" id="CHEBI:29105"/>
    </cofactor>
</comment>
<dbReference type="InterPro" id="IPR013149">
    <property type="entry name" value="ADH-like_C"/>
</dbReference>
<dbReference type="Proteomes" id="UP000037848">
    <property type="component" value="Unassembled WGS sequence"/>
</dbReference>
<dbReference type="OrthoDB" id="9770544at2"/>
<reference evidence="7 8" key="1">
    <citation type="submission" date="2015-08" db="EMBL/GenBank/DDBJ databases">
        <title>Draft Genome Sequence of Pseudoalteromonas porphyrae UCD-SED14.</title>
        <authorList>
            <person name="Coil D.A."/>
            <person name="Jospin G."/>
            <person name="Lee R.D."/>
            <person name="Eisen J.A."/>
        </authorList>
    </citation>
    <scope>NUCLEOTIDE SEQUENCE [LARGE SCALE GENOMIC DNA]</scope>
    <source>
        <strain evidence="7 8">UCD-SED14</strain>
    </source>
</reference>
<evidence type="ECO:0000313" key="7">
    <source>
        <dbReference type="EMBL" id="KPH63892.1"/>
    </source>
</evidence>
<dbReference type="PATRIC" id="fig|187330.3.peg.3693"/>
<dbReference type="Pfam" id="PF00107">
    <property type="entry name" value="ADH_zinc_N"/>
    <property type="match status" value="1"/>
</dbReference>
<evidence type="ECO:0000256" key="3">
    <source>
        <dbReference type="ARBA" id="ARBA00022833"/>
    </source>
</evidence>
<feature type="domain" description="Alcohol dehydrogenase-like C-terminal" evidence="5">
    <location>
        <begin position="172"/>
        <end position="303"/>
    </location>
</feature>
<keyword evidence="2" id="KW-0479">Metal-binding</keyword>
<evidence type="ECO:0000313" key="8">
    <source>
        <dbReference type="Proteomes" id="UP000037848"/>
    </source>
</evidence>
<sequence>MKAAVLFKTGEPLRVIDNLVAPTLIRGQIKVDIIYTGLCHSQLMEAKGLRGEDKYLPHLLGHEAVAKVKEIGPQVSKVAIGDIVVLGWIKGEGIDAPGGIYTYNDIKINAGSVTTFSEESIVSENRVVKLPEGMPLQLAILLGCALPTGAGLVLNQLKPKEDTNIAIFGLGGIGLSALITTTLFKPNKLIAVDIEPEKLELAKALGATHCFNANSPTYLEEIKELTSGGCDYTVEAGGTCRSIEAAFEVTKEQGGECIFASHPKEGEKISLEPHAFHRGKKISGSWGGNSYPDSDIPKLVNLYKEHNLPLDKLLSASYSLDDINNALNDLDERKITRALISINPQLDPINNS</sequence>
<evidence type="ECO:0000259" key="6">
    <source>
        <dbReference type="Pfam" id="PF08240"/>
    </source>
</evidence>
<accession>A0A0N1EVB9</accession>
<protein>
    <submittedName>
        <fullName evidence="7">Acetoin dehydrogenase</fullName>
    </submittedName>
</protein>
<dbReference type="Gene3D" id="3.90.180.10">
    <property type="entry name" value="Medium-chain alcohol dehydrogenases, catalytic domain"/>
    <property type="match status" value="1"/>
</dbReference>
<dbReference type="Pfam" id="PF08240">
    <property type="entry name" value="ADH_N"/>
    <property type="match status" value="1"/>
</dbReference>
<dbReference type="RefSeq" id="WP_054203343.1">
    <property type="nucleotide sequence ID" value="NZ_LHPH01000007.1"/>
</dbReference>
<feature type="domain" description="Alcohol dehydrogenase-like N-terminal" evidence="6">
    <location>
        <begin position="27"/>
        <end position="132"/>
    </location>
</feature>
<dbReference type="STRING" id="187330.AMS58_02015"/>
<dbReference type="GO" id="GO:0005829">
    <property type="term" value="C:cytosol"/>
    <property type="evidence" value="ECO:0007669"/>
    <property type="project" value="TreeGrafter"/>
</dbReference>
<organism evidence="7 8">
    <name type="scientific">Pseudoalteromonas porphyrae</name>
    <dbReference type="NCBI Taxonomy" id="187330"/>
    <lineage>
        <taxon>Bacteria</taxon>
        <taxon>Pseudomonadati</taxon>
        <taxon>Pseudomonadota</taxon>
        <taxon>Gammaproteobacteria</taxon>
        <taxon>Alteromonadales</taxon>
        <taxon>Pseudoalteromonadaceae</taxon>
        <taxon>Pseudoalteromonas</taxon>
    </lineage>
</organism>
<keyword evidence="8" id="KW-1185">Reference proteome</keyword>
<dbReference type="PANTHER" id="PTHR43880">
    <property type="entry name" value="ALCOHOL DEHYDROGENASE"/>
    <property type="match status" value="1"/>
</dbReference>
<keyword evidence="3" id="KW-0862">Zinc</keyword>
<dbReference type="SUPFAM" id="SSF50129">
    <property type="entry name" value="GroES-like"/>
    <property type="match status" value="2"/>
</dbReference>
<dbReference type="PANTHER" id="PTHR43880:SF12">
    <property type="entry name" value="ALCOHOL DEHYDROGENASE CLASS-3"/>
    <property type="match status" value="1"/>
</dbReference>
<dbReference type="GO" id="GO:0008270">
    <property type="term" value="F:zinc ion binding"/>
    <property type="evidence" value="ECO:0007669"/>
    <property type="project" value="TreeGrafter"/>
</dbReference>
<dbReference type="GO" id="GO:0051903">
    <property type="term" value="F:S-(hydroxymethyl)glutathione dehydrogenase [NAD(P)+] activity"/>
    <property type="evidence" value="ECO:0007669"/>
    <property type="project" value="TreeGrafter"/>
</dbReference>
<dbReference type="EMBL" id="LHPH01000007">
    <property type="protein sequence ID" value="KPH63892.1"/>
    <property type="molecule type" value="Genomic_DNA"/>
</dbReference>
<proteinExistence type="predicted"/>
<dbReference type="SUPFAM" id="SSF51735">
    <property type="entry name" value="NAD(P)-binding Rossmann-fold domains"/>
    <property type="match status" value="1"/>
</dbReference>
<evidence type="ECO:0000256" key="2">
    <source>
        <dbReference type="ARBA" id="ARBA00022723"/>
    </source>
</evidence>
<dbReference type="GO" id="GO:0046294">
    <property type="term" value="P:formaldehyde catabolic process"/>
    <property type="evidence" value="ECO:0007669"/>
    <property type="project" value="TreeGrafter"/>
</dbReference>
<dbReference type="Gene3D" id="3.40.50.720">
    <property type="entry name" value="NAD(P)-binding Rossmann-like Domain"/>
    <property type="match status" value="1"/>
</dbReference>
<evidence type="ECO:0000256" key="1">
    <source>
        <dbReference type="ARBA" id="ARBA00001947"/>
    </source>
</evidence>
<name>A0A0N1EVB9_9GAMM</name>